<dbReference type="InterPro" id="IPR036259">
    <property type="entry name" value="MFS_trans_sf"/>
</dbReference>
<dbReference type="STRING" id="188477.A0A433T6Y0"/>
<keyword evidence="4 5" id="KW-0472">Membrane</keyword>
<sequence>MKFDDILEKEAGEFGPYQKKIYVLVCLPAVIAAFLTLLPVFILAVPKHRCHLPELANDTYAVQSVWHQQLINASIPWKKDEYDDRWELSQCHIFNDEDEKPGTVWKESEYNRNTSQSECNEWVFDESEYITAVTDYKMVCKNSILKSHFIMITFCGSFLGAFITGSFSDLFGRKLVFVSSLLVAMVATVVQVLSPFYWLFLASRFVLGLSGSGVFSVSFVYIMEVVGPSYRMFAGIFIELFWCAGLFLLVGAAYWIRYWRYLVAAMSFPALLFISYIWIIPESPRWLISRGKYDQAEKVLQKIAKSNKRQIPEGLLEDTFKEEKNSDTKKEAAKVWRLFSHRILLFRTLIIAFNRFALDLTYYGISLNIGHLSGNLYLNYTLSSVVETLATICVLLLIFRLGRRPLYGGSMVISAAGFLFSSLPIFFGESDDSKFSVALVMVGKFGVSAAYAIIYVYCSEIFPTSVRSSAMALMYISGMIGGVISPYVVGMSESMGERMGAAFPMIVFGSVSLVAGLLSLLLPETKDKVMPEYIKDAVHFGNHDSSSLVV</sequence>
<feature type="transmembrane region" description="Helical" evidence="5">
    <location>
        <begin position="377"/>
        <end position="399"/>
    </location>
</feature>
<dbReference type="SUPFAM" id="SSF103473">
    <property type="entry name" value="MFS general substrate transporter"/>
    <property type="match status" value="1"/>
</dbReference>
<gene>
    <name evidence="7" type="ORF">EGW08_014879</name>
</gene>
<organism evidence="7 8">
    <name type="scientific">Elysia chlorotica</name>
    <name type="common">Eastern emerald elysia</name>
    <name type="synonym">Sea slug</name>
    <dbReference type="NCBI Taxonomy" id="188477"/>
    <lineage>
        <taxon>Eukaryota</taxon>
        <taxon>Metazoa</taxon>
        <taxon>Spiralia</taxon>
        <taxon>Lophotrochozoa</taxon>
        <taxon>Mollusca</taxon>
        <taxon>Gastropoda</taxon>
        <taxon>Heterobranchia</taxon>
        <taxon>Euthyneura</taxon>
        <taxon>Panpulmonata</taxon>
        <taxon>Sacoglossa</taxon>
        <taxon>Placobranchoidea</taxon>
        <taxon>Plakobranchidae</taxon>
        <taxon>Elysia</taxon>
    </lineage>
</organism>
<comment type="caution">
    <text evidence="7">The sequence shown here is derived from an EMBL/GenBank/DDBJ whole genome shotgun (WGS) entry which is preliminary data.</text>
</comment>
<reference evidence="7 8" key="1">
    <citation type="submission" date="2019-01" db="EMBL/GenBank/DDBJ databases">
        <title>A draft genome assembly of the solar-powered sea slug Elysia chlorotica.</title>
        <authorList>
            <person name="Cai H."/>
            <person name="Li Q."/>
            <person name="Fang X."/>
            <person name="Li J."/>
            <person name="Curtis N.E."/>
            <person name="Altenburger A."/>
            <person name="Shibata T."/>
            <person name="Feng M."/>
            <person name="Maeda T."/>
            <person name="Schwartz J.A."/>
            <person name="Shigenobu S."/>
            <person name="Lundholm N."/>
            <person name="Nishiyama T."/>
            <person name="Yang H."/>
            <person name="Hasebe M."/>
            <person name="Li S."/>
            <person name="Pierce S.K."/>
            <person name="Wang J."/>
        </authorList>
    </citation>
    <scope>NUCLEOTIDE SEQUENCE [LARGE SCALE GENOMIC DNA]</scope>
    <source>
        <strain evidence="7">EC2010</strain>
        <tissue evidence="7">Whole organism of an adult</tissue>
    </source>
</reference>
<dbReference type="InterPro" id="IPR020846">
    <property type="entry name" value="MFS_dom"/>
</dbReference>
<keyword evidence="8" id="KW-1185">Reference proteome</keyword>
<dbReference type="OrthoDB" id="5141738at2759"/>
<feature type="transmembrane region" description="Helical" evidence="5">
    <location>
        <begin position="470"/>
        <end position="489"/>
    </location>
</feature>
<dbReference type="Pfam" id="PF00083">
    <property type="entry name" value="Sugar_tr"/>
    <property type="match status" value="1"/>
</dbReference>
<feature type="transmembrane region" description="Helical" evidence="5">
    <location>
        <begin position="144"/>
        <end position="163"/>
    </location>
</feature>
<comment type="subcellular location">
    <subcellularLocation>
        <location evidence="1">Membrane</location>
        <topology evidence="1">Multi-pass membrane protein</topology>
    </subcellularLocation>
</comment>
<evidence type="ECO:0000256" key="1">
    <source>
        <dbReference type="ARBA" id="ARBA00004141"/>
    </source>
</evidence>
<keyword evidence="3 5" id="KW-1133">Transmembrane helix</keyword>
<keyword evidence="2 5" id="KW-0812">Transmembrane</keyword>
<dbReference type="AlphaFoldDB" id="A0A433T6Y0"/>
<proteinExistence type="predicted"/>
<dbReference type="GO" id="GO:0022857">
    <property type="term" value="F:transmembrane transporter activity"/>
    <property type="evidence" value="ECO:0007669"/>
    <property type="project" value="InterPro"/>
</dbReference>
<feature type="transmembrane region" description="Helical" evidence="5">
    <location>
        <begin position="205"/>
        <end position="226"/>
    </location>
</feature>
<dbReference type="GO" id="GO:0016020">
    <property type="term" value="C:membrane"/>
    <property type="evidence" value="ECO:0007669"/>
    <property type="project" value="UniProtKB-SubCell"/>
</dbReference>
<evidence type="ECO:0000256" key="5">
    <source>
        <dbReference type="SAM" id="Phobius"/>
    </source>
</evidence>
<dbReference type="Gene3D" id="1.20.1250.20">
    <property type="entry name" value="MFS general substrate transporter like domains"/>
    <property type="match status" value="1"/>
</dbReference>
<evidence type="ECO:0000259" key="6">
    <source>
        <dbReference type="PROSITE" id="PS50850"/>
    </source>
</evidence>
<dbReference type="PANTHER" id="PTHR24064">
    <property type="entry name" value="SOLUTE CARRIER FAMILY 22 MEMBER"/>
    <property type="match status" value="1"/>
</dbReference>
<dbReference type="PROSITE" id="PS50850">
    <property type="entry name" value="MFS"/>
    <property type="match status" value="1"/>
</dbReference>
<feature type="transmembrane region" description="Helical" evidence="5">
    <location>
        <begin position="21"/>
        <end position="45"/>
    </location>
</feature>
<dbReference type="EMBL" id="RQTK01000586">
    <property type="protein sequence ID" value="RUS77365.1"/>
    <property type="molecule type" value="Genomic_DNA"/>
</dbReference>
<evidence type="ECO:0000256" key="4">
    <source>
        <dbReference type="ARBA" id="ARBA00023136"/>
    </source>
</evidence>
<feature type="transmembrane region" description="Helical" evidence="5">
    <location>
        <begin position="501"/>
        <end position="522"/>
    </location>
</feature>
<feature type="domain" description="Major facilitator superfamily (MFS) profile" evidence="6">
    <location>
        <begin position="25"/>
        <end position="527"/>
    </location>
</feature>
<dbReference type="CDD" id="cd17317">
    <property type="entry name" value="MFS_SLC22"/>
    <property type="match status" value="1"/>
</dbReference>
<feature type="transmembrane region" description="Helical" evidence="5">
    <location>
        <begin position="233"/>
        <end position="255"/>
    </location>
</feature>
<dbReference type="Proteomes" id="UP000271974">
    <property type="component" value="Unassembled WGS sequence"/>
</dbReference>
<evidence type="ECO:0000256" key="2">
    <source>
        <dbReference type="ARBA" id="ARBA00022692"/>
    </source>
</evidence>
<feature type="transmembrane region" description="Helical" evidence="5">
    <location>
        <begin position="175"/>
        <end position="199"/>
    </location>
</feature>
<feature type="transmembrane region" description="Helical" evidence="5">
    <location>
        <begin position="406"/>
        <end position="427"/>
    </location>
</feature>
<feature type="transmembrane region" description="Helical" evidence="5">
    <location>
        <begin position="261"/>
        <end position="280"/>
    </location>
</feature>
<evidence type="ECO:0000313" key="7">
    <source>
        <dbReference type="EMBL" id="RUS77365.1"/>
    </source>
</evidence>
<accession>A0A433T6Y0</accession>
<feature type="transmembrane region" description="Helical" evidence="5">
    <location>
        <begin position="439"/>
        <end position="458"/>
    </location>
</feature>
<feature type="transmembrane region" description="Helical" evidence="5">
    <location>
        <begin position="344"/>
        <end position="365"/>
    </location>
</feature>
<protein>
    <recommendedName>
        <fullName evidence="6">Major facilitator superfamily (MFS) profile domain-containing protein</fullName>
    </recommendedName>
</protein>
<evidence type="ECO:0000313" key="8">
    <source>
        <dbReference type="Proteomes" id="UP000271974"/>
    </source>
</evidence>
<name>A0A433T6Y0_ELYCH</name>
<evidence type="ECO:0000256" key="3">
    <source>
        <dbReference type="ARBA" id="ARBA00022989"/>
    </source>
</evidence>
<dbReference type="InterPro" id="IPR005828">
    <property type="entry name" value="MFS_sugar_transport-like"/>
</dbReference>